<dbReference type="InterPro" id="IPR011969">
    <property type="entry name" value="Clan_AA_Asp_peptidase_C"/>
</dbReference>
<keyword evidence="1" id="KW-0812">Transmembrane</keyword>
<evidence type="ECO:0000256" key="1">
    <source>
        <dbReference type="SAM" id="Phobius"/>
    </source>
</evidence>
<reference evidence="3" key="1">
    <citation type="submission" date="2020-01" db="EMBL/GenBank/DDBJ databases">
        <title>Sphingomonas sp. strain CSW-10.</title>
        <authorList>
            <person name="Chen W.-M."/>
        </authorList>
    </citation>
    <scope>NUCLEOTIDE SEQUENCE [LARGE SCALE GENOMIC DNA]</scope>
    <source>
        <strain evidence="3">FSY-8</strain>
    </source>
</reference>
<proteinExistence type="predicted"/>
<protein>
    <submittedName>
        <fullName evidence="2">TIGR02281 family clan AA aspartic protease</fullName>
        <ecNumber evidence="2">3.4.23.-</ecNumber>
    </submittedName>
</protein>
<keyword evidence="2" id="KW-0645">Protease</keyword>
<dbReference type="SUPFAM" id="SSF50630">
    <property type="entry name" value="Acid proteases"/>
    <property type="match status" value="1"/>
</dbReference>
<dbReference type="InterPro" id="IPR034122">
    <property type="entry name" value="Retropepsin-like_bacterial"/>
</dbReference>
<dbReference type="CDD" id="cd05483">
    <property type="entry name" value="retropepsin_like_bacteria"/>
    <property type="match status" value="1"/>
</dbReference>
<dbReference type="Pfam" id="PF13975">
    <property type="entry name" value="gag-asp_proteas"/>
    <property type="match status" value="1"/>
</dbReference>
<dbReference type="NCBIfam" id="TIGR02281">
    <property type="entry name" value="clan_AA_DTGA"/>
    <property type="match status" value="1"/>
</dbReference>
<dbReference type="InterPro" id="IPR001969">
    <property type="entry name" value="Aspartic_peptidase_AS"/>
</dbReference>
<gene>
    <name evidence="2" type="ORF">GTZ99_03940</name>
</gene>
<organism evidence="2 3">
    <name type="scientific">Novosphingobium ovatum</name>
    <dbReference type="NCBI Taxonomy" id="1908523"/>
    <lineage>
        <taxon>Bacteria</taxon>
        <taxon>Pseudomonadati</taxon>
        <taxon>Pseudomonadota</taxon>
        <taxon>Alphaproteobacteria</taxon>
        <taxon>Sphingomonadales</taxon>
        <taxon>Sphingomonadaceae</taxon>
        <taxon>Novosphingobium</taxon>
    </lineage>
</organism>
<dbReference type="GO" id="GO:0006508">
    <property type="term" value="P:proteolysis"/>
    <property type="evidence" value="ECO:0007669"/>
    <property type="project" value="UniProtKB-KW"/>
</dbReference>
<feature type="transmembrane region" description="Helical" evidence="1">
    <location>
        <begin position="20"/>
        <end position="42"/>
    </location>
</feature>
<dbReference type="EMBL" id="JAAAPO010000001">
    <property type="protein sequence ID" value="NBC35704.1"/>
    <property type="molecule type" value="Genomic_DNA"/>
</dbReference>
<accession>A0ABW9XAZ6</accession>
<evidence type="ECO:0000313" key="2">
    <source>
        <dbReference type="EMBL" id="NBC35704.1"/>
    </source>
</evidence>
<dbReference type="Proteomes" id="UP000753724">
    <property type="component" value="Unassembled WGS sequence"/>
</dbReference>
<name>A0ABW9XAZ6_9SPHN</name>
<dbReference type="PROSITE" id="PS00141">
    <property type="entry name" value="ASP_PROTEASE"/>
    <property type="match status" value="1"/>
</dbReference>
<keyword evidence="3" id="KW-1185">Reference proteome</keyword>
<evidence type="ECO:0000313" key="3">
    <source>
        <dbReference type="Proteomes" id="UP000753724"/>
    </source>
</evidence>
<keyword evidence="2" id="KW-0378">Hydrolase</keyword>
<keyword evidence="1" id="KW-1133">Transmembrane helix</keyword>
<dbReference type="Gene3D" id="2.40.70.10">
    <property type="entry name" value="Acid Proteases"/>
    <property type="match status" value="1"/>
</dbReference>
<sequence>MALVVLGGMVRRVIPWLGGLMRFIGNLGVIGVMLAVIMQVVAKGPVVWRSPAASAEAQQTITGTDTRIPLAGDNHFWVRAELNGARRRFLIDTGATLTTISPASARAAGIDPEQGGQTIVLNTANGTTTGTVVRLHQMRVGNIIARDLDVVIAPGMGDTNVLGMNFLTRLASWRVEGRTLILVPHHPQASPKP</sequence>
<dbReference type="EC" id="3.4.23.-" evidence="2"/>
<dbReference type="GO" id="GO:0008233">
    <property type="term" value="F:peptidase activity"/>
    <property type="evidence" value="ECO:0007669"/>
    <property type="project" value="UniProtKB-KW"/>
</dbReference>
<keyword evidence="1" id="KW-0472">Membrane</keyword>
<dbReference type="InterPro" id="IPR021109">
    <property type="entry name" value="Peptidase_aspartic_dom_sf"/>
</dbReference>
<comment type="caution">
    <text evidence="2">The sequence shown here is derived from an EMBL/GenBank/DDBJ whole genome shotgun (WGS) entry which is preliminary data.</text>
</comment>